<evidence type="ECO:0000256" key="1">
    <source>
        <dbReference type="ARBA" id="ARBA00004496"/>
    </source>
</evidence>
<dbReference type="InterPro" id="IPR001245">
    <property type="entry name" value="Ser-Thr/Tyr_kinase_cat_dom"/>
</dbReference>
<dbReference type="RefSeq" id="XP_019055958.1">
    <property type="nucleotide sequence ID" value="XM_019200413.1"/>
</dbReference>
<evidence type="ECO:0000256" key="9">
    <source>
        <dbReference type="ARBA" id="ARBA00022840"/>
    </source>
</evidence>
<protein>
    <recommendedName>
        <fullName evidence="2">non-specific serine/threonine protein kinase</fullName>
        <ecNumber evidence="2">2.7.11.1</ecNumber>
    </recommendedName>
</protein>
<proteinExistence type="inferred from homology"/>
<evidence type="ECO:0000256" key="12">
    <source>
        <dbReference type="ARBA" id="ARBA00063228"/>
    </source>
</evidence>
<dbReference type="GO" id="GO:0016301">
    <property type="term" value="F:kinase activity"/>
    <property type="evidence" value="ECO:0000318"/>
    <property type="project" value="GO_Central"/>
</dbReference>
<dbReference type="InterPro" id="IPR011009">
    <property type="entry name" value="Kinase-like_dom_sf"/>
</dbReference>
<dbReference type="EC" id="2.7.11.1" evidence="2"/>
<dbReference type="OMA" id="FCSERVI"/>
<feature type="compositionally biased region" description="Basic and acidic residues" evidence="14">
    <location>
        <begin position="53"/>
        <end position="64"/>
    </location>
</feature>
<dbReference type="OrthoDB" id="4062651at2759"/>
<evidence type="ECO:0000259" key="15">
    <source>
        <dbReference type="PROSITE" id="PS50011"/>
    </source>
</evidence>
<dbReference type="InterPro" id="IPR046958">
    <property type="entry name" value="RBK1/2/STUNTED"/>
</dbReference>
<dbReference type="PROSITE" id="PS00107">
    <property type="entry name" value="PROTEIN_KINASE_ATP"/>
    <property type="match status" value="1"/>
</dbReference>
<dbReference type="FunFam" id="3.30.200.20:FF:000389">
    <property type="entry name" value="Receptor-like cytosolic serine/threonine-protein kinase RBK1"/>
    <property type="match status" value="1"/>
</dbReference>
<dbReference type="InterPro" id="IPR008271">
    <property type="entry name" value="Ser/Thr_kinase_AS"/>
</dbReference>
<accession>A0A1U8QB04</accession>
<keyword evidence="3" id="KW-0963">Cytoplasm</keyword>
<evidence type="ECO:0000256" key="11">
    <source>
        <dbReference type="ARBA" id="ARBA00048679"/>
    </source>
</evidence>
<keyword evidence="16" id="KW-1185">Reference proteome</keyword>
<reference evidence="17" key="1">
    <citation type="submission" date="2025-08" db="UniProtKB">
        <authorList>
            <consortium name="RefSeq"/>
        </authorList>
    </citation>
    <scope>IDENTIFICATION</scope>
</reference>
<evidence type="ECO:0000256" key="7">
    <source>
        <dbReference type="ARBA" id="ARBA00022741"/>
    </source>
</evidence>
<organism evidence="16 17">
    <name type="scientific">Nelumbo nucifera</name>
    <name type="common">Sacred lotus</name>
    <dbReference type="NCBI Taxonomy" id="4432"/>
    <lineage>
        <taxon>Eukaryota</taxon>
        <taxon>Viridiplantae</taxon>
        <taxon>Streptophyta</taxon>
        <taxon>Embryophyta</taxon>
        <taxon>Tracheophyta</taxon>
        <taxon>Spermatophyta</taxon>
        <taxon>Magnoliopsida</taxon>
        <taxon>Proteales</taxon>
        <taxon>Nelumbonaceae</taxon>
        <taxon>Nelumbo</taxon>
    </lineage>
</organism>
<dbReference type="SMART" id="SM00220">
    <property type="entry name" value="S_TKc"/>
    <property type="match status" value="1"/>
</dbReference>
<comment type="subunit">
    <text evidence="12">Interacts with ARAC5 and ARAC10.</text>
</comment>
<evidence type="ECO:0000256" key="2">
    <source>
        <dbReference type="ARBA" id="ARBA00012513"/>
    </source>
</evidence>
<dbReference type="GO" id="GO:0005524">
    <property type="term" value="F:ATP binding"/>
    <property type="evidence" value="ECO:0007669"/>
    <property type="project" value="UniProtKB-UniRule"/>
</dbReference>
<keyword evidence="6" id="KW-0808">Transferase</keyword>
<dbReference type="InterPro" id="IPR017441">
    <property type="entry name" value="Protein_kinase_ATP_BS"/>
</dbReference>
<name>A0A1U8QB04_NELNU</name>
<dbReference type="PROSITE" id="PS00108">
    <property type="entry name" value="PROTEIN_KINASE_ST"/>
    <property type="match status" value="1"/>
</dbReference>
<comment type="similarity">
    <text evidence="13">Belongs to the protein kinase superfamily.</text>
</comment>
<dbReference type="GO" id="GO:0051020">
    <property type="term" value="F:GTPase binding"/>
    <property type="evidence" value="ECO:0007669"/>
    <property type="project" value="UniProtKB-ARBA"/>
</dbReference>
<keyword evidence="5" id="KW-0597">Phosphoprotein</keyword>
<keyword evidence="4 13" id="KW-0723">Serine/threonine-protein kinase</keyword>
<comment type="catalytic activity">
    <reaction evidence="11">
        <text>L-seryl-[protein] + ATP = O-phospho-L-seryl-[protein] + ADP + H(+)</text>
        <dbReference type="Rhea" id="RHEA:17989"/>
        <dbReference type="Rhea" id="RHEA-COMP:9863"/>
        <dbReference type="Rhea" id="RHEA-COMP:11604"/>
        <dbReference type="ChEBI" id="CHEBI:15378"/>
        <dbReference type="ChEBI" id="CHEBI:29999"/>
        <dbReference type="ChEBI" id="CHEBI:30616"/>
        <dbReference type="ChEBI" id="CHEBI:83421"/>
        <dbReference type="ChEBI" id="CHEBI:456216"/>
        <dbReference type="EC" id="2.7.11.1"/>
    </reaction>
</comment>
<dbReference type="GeneID" id="104613222"/>
<dbReference type="Gene3D" id="1.10.510.10">
    <property type="entry name" value="Transferase(Phosphotransferase) domain 1"/>
    <property type="match status" value="1"/>
</dbReference>
<sequence>MEAVLEPPFSPSCSLDGNENGINATTGEAPEREVSPAEDKSPVDILPDSVSTEDQRLLDMEGRQDGSSPRGVPEDNTRSAESETGSPKESTSDIDAQALAKVAFHWNGFFRLLKCPKMRQIYTFHPVGVPKFSKWKGKHTREASVPNLNPAEDTELYPFKSSWKNFTLSEIESATNNFSSENVLGKGGYGEVYKGQLPDGQHVAIKRLARGTPEEKIADFLSELGIIVHVDHPNTAKLIGYGVEGGMHLVLQLSPNGNLSSILHDTKQKLKWSIRYKIAKGTAEGLQYLHENCPRRIIHRDIKSANVLLTEDFEAQICDFGLAKWLPEQWTHHTVPIEGTFGYIAPEYFMYGIVDEKTDVYAYGVLLLELITGRKALDNSNESNQSLVMWAKPFLDVNAIEELVDPSLDEYDAEQMNHLVLLATSCTQDSSYLRPRMSQVVQILKGEECSLECAKQSQHPCLQRSYSMQVVDAKE</sequence>
<dbReference type="Pfam" id="PF07714">
    <property type="entry name" value="PK_Tyr_Ser-Thr"/>
    <property type="match status" value="1"/>
</dbReference>
<dbReference type="SUPFAM" id="SSF56112">
    <property type="entry name" value="Protein kinase-like (PK-like)"/>
    <property type="match status" value="1"/>
</dbReference>
<dbReference type="PROSITE" id="PS50011">
    <property type="entry name" value="PROTEIN_KINASE_DOM"/>
    <property type="match status" value="1"/>
</dbReference>
<evidence type="ECO:0000256" key="8">
    <source>
        <dbReference type="ARBA" id="ARBA00022777"/>
    </source>
</evidence>
<dbReference type="PANTHER" id="PTHR47987">
    <property type="entry name" value="OS08G0249100 PROTEIN"/>
    <property type="match status" value="1"/>
</dbReference>
<evidence type="ECO:0000256" key="13">
    <source>
        <dbReference type="RuleBase" id="RU000304"/>
    </source>
</evidence>
<dbReference type="KEGG" id="nnu:104613222"/>
<keyword evidence="8" id="KW-0418">Kinase</keyword>
<dbReference type="Proteomes" id="UP000189703">
    <property type="component" value="Unplaced"/>
</dbReference>
<keyword evidence="7 13" id="KW-0547">Nucleotide-binding</keyword>
<evidence type="ECO:0000256" key="3">
    <source>
        <dbReference type="ARBA" id="ARBA00022490"/>
    </source>
</evidence>
<feature type="compositionally biased region" description="Basic and acidic residues" evidence="14">
    <location>
        <begin position="72"/>
        <end position="81"/>
    </location>
</feature>
<dbReference type="GO" id="GO:0005737">
    <property type="term" value="C:cytoplasm"/>
    <property type="evidence" value="ECO:0007669"/>
    <property type="project" value="UniProtKB-SubCell"/>
</dbReference>
<evidence type="ECO:0000313" key="17">
    <source>
        <dbReference type="RefSeq" id="XP_019055958.1"/>
    </source>
</evidence>
<dbReference type="AlphaFoldDB" id="A0A1U8QB04"/>
<comment type="subcellular location">
    <subcellularLocation>
        <location evidence="1">Cytoplasm</location>
    </subcellularLocation>
</comment>
<evidence type="ECO:0000256" key="14">
    <source>
        <dbReference type="SAM" id="MobiDB-lite"/>
    </source>
</evidence>
<feature type="compositionally biased region" description="Polar residues" evidence="14">
    <location>
        <begin position="11"/>
        <end position="26"/>
    </location>
</feature>
<dbReference type="InterPro" id="IPR000719">
    <property type="entry name" value="Prot_kinase_dom"/>
</dbReference>
<dbReference type="PANTHER" id="PTHR47987:SF13">
    <property type="entry name" value="RECEPTOR-LIKE CYTOSOLIC SERINE_THREONINE-PROTEIN KINASE RBK2"/>
    <property type="match status" value="1"/>
</dbReference>
<evidence type="ECO:0000256" key="4">
    <source>
        <dbReference type="ARBA" id="ARBA00022527"/>
    </source>
</evidence>
<gene>
    <name evidence="17" type="primary">LOC104613222</name>
</gene>
<comment type="catalytic activity">
    <reaction evidence="10">
        <text>L-threonyl-[protein] + ATP = O-phospho-L-threonyl-[protein] + ADP + H(+)</text>
        <dbReference type="Rhea" id="RHEA:46608"/>
        <dbReference type="Rhea" id="RHEA-COMP:11060"/>
        <dbReference type="Rhea" id="RHEA-COMP:11605"/>
        <dbReference type="ChEBI" id="CHEBI:15378"/>
        <dbReference type="ChEBI" id="CHEBI:30013"/>
        <dbReference type="ChEBI" id="CHEBI:30616"/>
        <dbReference type="ChEBI" id="CHEBI:61977"/>
        <dbReference type="ChEBI" id="CHEBI:456216"/>
        <dbReference type="EC" id="2.7.11.1"/>
    </reaction>
</comment>
<feature type="region of interest" description="Disordered" evidence="14">
    <location>
        <begin position="1"/>
        <end position="92"/>
    </location>
</feature>
<feature type="domain" description="Protein kinase" evidence="15">
    <location>
        <begin position="178"/>
        <end position="462"/>
    </location>
</feature>
<evidence type="ECO:0000256" key="5">
    <source>
        <dbReference type="ARBA" id="ARBA00022553"/>
    </source>
</evidence>
<feature type="compositionally biased region" description="Basic and acidic residues" evidence="14">
    <location>
        <begin position="29"/>
        <end position="42"/>
    </location>
</feature>
<keyword evidence="9 13" id="KW-0067">ATP-binding</keyword>
<dbReference type="FunFam" id="1.10.510.10:FF:000335">
    <property type="entry name" value="receptor-like cytosolic serine/threonine-protein kinase RBK2"/>
    <property type="match status" value="1"/>
</dbReference>
<evidence type="ECO:0000256" key="6">
    <source>
        <dbReference type="ARBA" id="ARBA00022679"/>
    </source>
</evidence>
<dbReference type="GO" id="GO:0004674">
    <property type="term" value="F:protein serine/threonine kinase activity"/>
    <property type="evidence" value="ECO:0007669"/>
    <property type="project" value="UniProtKB-KW"/>
</dbReference>
<dbReference type="Gene3D" id="3.30.200.20">
    <property type="entry name" value="Phosphorylase Kinase, domain 1"/>
    <property type="match status" value="1"/>
</dbReference>
<evidence type="ECO:0000256" key="10">
    <source>
        <dbReference type="ARBA" id="ARBA00047899"/>
    </source>
</evidence>
<evidence type="ECO:0000313" key="16">
    <source>
        <dbReference type="Proteomes" id="UP000189703"/>
    </source>
</evidence>